<evidence type="ECO:0000313" key="2">
    <source>
        <dbReference type="EMBL" id="UPZ14346.1"/>
    </source>
</evidence>
<evidence type="ECO:0000256" key="1">
    <source>
        <dbReference type="SAM" id="SignalP"/>
    </source>
</evidence>
<reference evidence="2 3" key="1">
    <citation type="submission" date="2022-04" db="EMBL/GenBank/DDBJ databases">
        <authorList>
            <person name="Ra J.-S."/>
            <person name="Kim S.-B."/>
        </authorList>
    </citation>
    <scope>NUCLEOTIDE SEQUENCE [LARGE SCALE GENOMIC DNA]</scope>
    <source>
        <strain evidence="2 3">MMS21-Er5</strain>
    </source>
</reference>
<feature type="chain" id="PRO_5045071077" evidence="1">
    <location>
        <begin position="20"/>
        <end position="380"/>
    </location>
</feature>
<protein>
    <submittedName>
        <fullName evidence="2">Uncharacterized protein</fullName>
    </submittedName>
</protein>
<organism evidence="2 3">
    <name type="scientific">Flavobacterium humidisoli</name>
    <dbReference type="NCBI Taxonomy" id="2937442"/>
    <lineage>
        <taxon>Bacteria</taxon>
        <taxon>Pseudomonadati</taxon>
        <taxon>Bacteroidota</taxon>
        <taxon>Flavobacteriia</taxon>
        <taxon>Flavobacteriales</taxon>
        <taxon>Flavobacteriaceae</taxon>
        <taxon>Flavobacterium</taxon>
    </lineage>
</organism>
<gene>
    <name evidence="2" type="ORF">M0M44_16450</name>
</gene>
<feature type="signal peptide" evidence="1">
    <location>
        <begin position="1"/>
        <end position="19"/>
    </location>
</feature>
<dbReference type="RefSeq" id="WP_248726646.1">
    <property type="nucleotide sequence ID" value="NZ_CP096829.1"/>
</dbReference>
<keyword evidence="1" id="KW-0732">Signal</keyword>
<evidence type="ECO:0000313" key="3">
    <source>
        <dbReference type="Proteomes" id="UP000829998"/>
    </source>
</evidence>
<dbReference type="Proteomes" id="UP000829998">
    <property type="component" value="Chromosome"/>
</dbReference>
<keyword evidence="3" id="KW-1185">Reference proteome</keyword>
<name>A0ABY4LML4_9FLAO</name>
<proteinExistence type="predicted"/>
<sequence length="380" mass="44980">MKKYALAFCFVLLSVCIFAQENQVPAIKIYLEDAENGKNVKDAKVTLEGFGLPDITAEYNKKDKSYYFNEIPLRYNTVMTYHEKYNEKGFQNVEGLPNELKFRLFKPIKVSYGFEFFWFHYFPEKSYVEDPYKLSISLNDNDMNYNSLRAYISKKIKELNLEMELVNPFWEESKIMKYSLTFPNQKEAYPLLSSKNTNVIDHEYVFPLKGGVSSIFPEREYSNTSKDICFIVRKKDGSKFKRFNDPIIKKLKEENFNVSAIVLNKITGYDNARTKLEKRDRFSKKFNLKHDVDSSKVFFYNLYNQKPIRLFFWKRRSRVSIMEPDQFPQLPLFFLISNDNLDIPEYRPNTEGVEFQKIPIQDKALGLGILDQYGYYLNAK</sequence>
<accession>A0ABY4LML4</accession>
<dbReference type="EMBL" id="CP096829">
    <property type="protein sequence ID" value="UPZ14346.1"/>
    <property type="molecule type" value="Genomic_DNA"/>
</dbReference>